<keyword evidence="7" id="KW-1185">Reference proteome</keyword>
<feature type="domain" description="RRM" evidence="4">
    <location>
        <begin position="6"/>
        <end position="76"/>
    </location>
</feature>
<feature type="compositionally biased region" description="Basic residues" evidence="3">
    <location>
        <begin position="147"/>
        <end position="167"/>
    </location>
</feature>
<evidence type="ECO:0000256" key="1">
    <source>
        <dbReference type="PROSITE-ProRule" id="PRU00047"/>
    </source>
</evidence>
<dbReference type="GO" id="GO:0003723">
    <property type="term" value="F:RNA binding"/>
    <property type="evidence" value="ECO:0007669"/>
    <property type="project" value="UniProtKB-UniRule"/>
</dbReference>
<dbReference type="InterPro" id="IPR035979">
    <property type="entry name" value="RBD_domain_sf"/>
</dbReference>
<dbReference type="EMBL" id="LSSK01000166">
    <property type="protein sequence ID" value="OMH84664.1"/>
    <property type="molecule type" value="Genomic_DNA"/>
</dbReference>
<dbReference type="GO" id="GO:0008270">
    <property type="term" value="F:zinc ion binding"/>
    <property type="evidence" value="ECO:0007669"/>
    <property type="project" value="UniProtKB-KW"/>
</dbReference>
<feature type="compositionally biased region" description="Low complexity" evidence="3">
    <location>
        <begin position="186"/>
        <end position="200"/>
    </location>
</feature>
<dbReference type="PROSITE" id="PS50102">
    <property type="entry name" value="RRM"/>
    <property type="match status" value="1"/>
</dbReference>
<protein>
    <submittedName>
        <fullName evidence="6">Serine/arginine-rich splicing factor</fullName>
    </submittedName>
</protein>
<dbReference type="PROSITE" id="PS50158">
    <property type="entry name" value="ZF_CCHC"/>
    <property type="match status" value="1"/>
</dbReference>
<feature type="domain" description="CCHC-type" evidence="5">
    <location>
        <begin position="87"/>
        <end position="100"/>
    </location>
</feature>
<dbReference type="FunFam" id="3.30.70.330:FF:000272">
    <property type="entry name" value="Serine/arginine-rich splicing factor RS2Z32"/>
    <property type="match status" value="1"/>
</dbReference>
<proteinExistence type="predicted"/>
<reference evidence="7" key="1">
    <citation type="submission" date="2017-01" db="EMBL/GenBank/DDBJ databases">
        <authorList>
            <person name="Wang Y."/>
            <person name="White M."/>
            <person name="Kvist S."/>
            <person name="Moncalvo J.-M."/>
        </authorList>
    </citation>
    <scope>NUCLEOTIDE SEQUENCE [LARGE SCALE GENOMIC DNA]</scope>
    <source>
        <strain evidence="7">COL-18-3</strain>
    </source>
</reference>
<feature type="region of interest" description="Disordered" evidence="3">
    <location>
        <begin position="97"/>
        <end position="264"/>
    </location>
</feature>
<dbReference type="PANTHER" id="PTHR48038">
    <property type="entry name" value="RIBONUCLEOPROTEIN RB97D"/>
    <property type="match status" value="1"/>
</dbReference>
<dbReference type="PANTHER" id="PTHR48038:SF1">
    <property type="entry name" value="RIBONUCLEOPROTEIN RB97D"/>
    <property type="match status" value="1"/>
</dbReference>
<dbReference type="Pfam" id="PF00076">
    <property type="entry name" value="RRM_1"/>
    <property type="match status" value="1"/>
</dbReference>
<dbReference type="InterPro" id="IPR012677">
    <property type="entry name" value="Nucleotide-bd_a/b_plait_sf"/>
</dbReference>
<dbReference type="InterPro" id="IPR001878">
    <property type="entry name" value="Znf_CCHC"/>
</dbReference>
<evidence type="ECO:0000313" key="6">
    <source>
        <dbReference type="EMBL" id="OMH84664.1"/>
    </source>
</evidence>
<evidence type="ECO:0000259" key="4">
    <source>
        <dbReference type="PROSITE" id="PS50102"/>
    </source>
</evidence>
<evidence type="ECO:0000313" key="7">
    <source>
        <dbReference type="Proteomes" id="UP000188320"/>
    </source>
</evidence>
<dbReference type="OrthoDB" id="5970at2759"/>
<dbReference type="AlphaFoldDB" id="A0A1R1PUL7"/>
<keyword evidence="1" id="KW-0479">Metal-binding</keyword>
<evidence type="ECO:0000256" key="3">
    <source>
        <dbReference type="SAM" id="MobiDB-lite"/>
    </source>
</evidence>
<feature type="compositionally biased region" description="Basic and acidic residues" evidence="3">
    <location>
        <begin position="168"/>
        <end position="185"/>
    </location>
</feature>
<evidence type="ECO:0000259" key="5">
    <source>
        <dbReference type="PROSITE" id="PS50158"/>
    </source>
</evidence>
<sequence>MSSGGSQLFVGRLPRDIRSSELEDLFSRYGKLSRCDIKRGYGFIEYEDRRDAEDALKDADGMRLGGGRIVVEYAKGRARRSTDSNTCFKCGREGHWARDCSSRGTGGRFDRGSRRDRSESRSRSRGRDRDRDRSHRRSRRDHSGERSRKRSRSRSRERRNSRSRSRSRSPEKRERSEERRRDRSPGARSRSYSGSPAARQGRSRSPSRSKSRSRSRSVSRSPSRSRSRDDPVARSADAEDAPPKSPYDQGGPDSEGNPAPEFNQ</sequence>
<feature type="compositionally biased region" description="Basic and acidic residues" evidence="3">
    <location>
        <begin position="108"/>
        <end position="133"/>
    </location>
</feature>
<name>A0A1R1PUL7_ZANCU</name>
<evidence type="ECO:0000256" key="2">
    <source>
        <dbReference type="PROSITE-ProRule" id="PRU00176"/>
    </source>
</evidence>
<keyword evidence="1" id="KW-0862">Zinc</keyword>
<gene>
    <name evidence="6" type="ORF">AX774_g1795</name>
</gene>
<keyword evidence="1" id="KW-0863">Zinc-finger</keyword>
<dbReference type="InterPro" id="IPR000504">
    <property type="entry name" value="RRM_dom"/>
</dbReference>
<dbReference type="Gene3D" id="4.10.60.10">
    <property type="entry name" value="Zinc finger, CCHC-type"/>
    <property type="match status" value="1"/>
</dbReference>
<dbReference type="Pfam" id="PF00098">
    <property type="entry name" value="zf-CCHC"/>
    <property type="match status" value="1"/>
</dbReference>
<dbReference type="SMART" id="SM00360">
    <property type="entry name" value="RRM"/>
    <property type="match status" value="1"/>
</dbReference>
<dbReference type="SUPFAM" id="SSF54928">
    <property type="entry name" value="RNA-binding domain, RBD"/>
    <property type="match status" value="1"/>
</dbReference>
<dbReference type="SMART" id="SM00343">
    <property type="entry name" value="ZnF_C2HC"/>
    <property type="match status" value="1"/>
</dbReference>
<keyword evidence="2" id="KW-0694">RNA-binding</keyword>
<feature type="compositionally biased region" description="Basic residues" evidence="3">
    <location>
        <begin position="201"/>
        <end position="217"/>
    </location>
</feature>
<comment type="caution">
    <text evidence="6">The sequence shown here is derived from an EMBL/GenBank/DDBJ whole genome shotgun (WGS) entry which is preliminary data.</text>
</comment>
<dbReference type="Proteomes" id="UP000188320">
    <property type="component" value="Unassembled WGS sequence"/>
</dbReference>
<dbReference type="Gene3D" id="3.30.70.330">
    <property type="match status" value="1"/>
</dbReference>
<organism evidence="6 7">
    <name type="scientific">Zancudomyces culisetae</name>
    <name type="common">Gut fungus</name>
    <name type="synonym">Smittium culisetae</name>
    <dbReference type="NCBI Taxonomy" id="1213189"/>
    <lineage>
        <taxon>Eukaryota</taxon>
        <taxon>Fungi</taxon>
        <taxon>Fungi incertae sedis</taxon>
        <taxon>Zoopagomycota</taxon>
        <taxon>Kickxellomycotina</taxon>
        <taxon>Harpellomycetes</taxon>
        <taxon>Harpellales</taxon>
        <taxon>Legeriomycetaceae</taxon>
        <taxon>Zancudomyces</taxon>
    </lineage>
</organism>
<accession>A0A1R1PUL7</accession>